<proteinExistence type="predicted"/>
<dbReference type="SUPFAM" id="SSF110296">
    <property type="entry name" value="Oligoxyloglucan reducing end-specific cellobiohydrolase"/>
    <property type="match status" value="1"/>
</dbReference>
<dbReference type="InterPro" id="IPR025667">
    <property type="entry name" value="SprB_repeat"/>
</dbReference>
<feature type="domain" description="SLH" evidence="5">
    <location>
        <begin position="1217"/>
        <end position="1280"/>
    </location>
</feature>
<dbReference type="Proteomes" id="UP001169242">
    <property type="component" value="Unassembled WGS sequence"/>
</dbReference>
<evidence type="ECO:0000313" key="7">
    <source>
        <dbReference type="Proteomes" id="UP001169242"/>
    </source>
</evidence>
<dbReference type="InterPro" id="IPR037250">
    <property type="entry name" value="NEAT_dom_sf"/>
</dbReference>
<dbReference type="Gene3D" id="2.60.40.1850">
    <property type="match status" value="5"/>
</dbReference>
<gene>
    <name evidence="6" type="ORF">PBV87_06850</name>
</gene>
<dbReference type="InterPro" id="IPR001119">
    <property type="entry name" value="SLH_dom"/>
</dbReference>
<dbReference type="PROSITE" id="PS51272">
    <property type="entry name" value="SLH"/>
    <property type="match status" value="3"/>
</dbReference>
<name>A0AA42DLG5_9FIRM</name>
<accession>A0AA42DLG5</accession>
<dbReference type="GO" id="GO:0030313">
    <property type="term" value="C:cell envelope"/>
    <property type="evidence" value="ECO:0007669"/>
    <property type="project" value="UniProtKB-SubCell"/>
</dbReference>
<protein>
    <submittedName>
        <fullName evidence="6">NEAT domain-containing protein</fullName>
    </submittedName>
</protein>
<feature type="signal peptide" evidence="4">
    <location>
        <begin position="1"/>
        <end position="31"/>
    </location>
</feature>
<feature type="domain" description="SLH" evidence="5">
    <location>
        <begin position="1157"/>
        <end position="1216"/>
    </location>
</feature>
<dbReference type="PANTHER" id="PTHR43308:SF5">
    <property type="entry name" value="S-LAYER PROTEIN _ PEPTIDOGLYCAN ENDO-BETA-N-ACETYLGLUCOSAMINIDASE"/>
    <property type="match status" value="1"/>
</dbReference>
<dbReference type="SUPFAM" id="SSF158911">
    <property type="entry name" value="NEAT domain-like"/>
    <property type="match status" value="4"/>
</dbReference>
<evidence type="ECO:0000256" key="2">
    <source>
        <dbReference type="ARBA" id="ARBA00022729"/>
    </source>
</evidence>
<organism evidence="6 7">
    <name type="scientific">Holtiella tumoricola</name>
    <dbReference type="NCBI Taxonomy" id="3018743"/>
    <lineage>
        <taxon>Bacteria</taxon>
        <taxon>Bacillati</taxon>
        <taxon>Bacillota</taxon>
        <taxon>Clostridia</taxon>
        <taxon>Lachnospirales</taxon>
        <taxon>Cellulosilyticaceae</taxon>
        <taxon>Holtiella</taxon>
    </lineage>
</organism>
<dbReference type="CDD" id="cd06920">
    <property type="entry name" value="NEAT"/>
    <property type="match status" value="1"/>
</dbReference>
<keyword evidence="3" id="KW-0677">Repeat</keyword>
<keyword evidence="2 4" id="KW-0732">Signal</keyword>
<feature type="chain" id="PRO_5041323062" evidence="4">
    <location>
        <begin position="32"/>
        <end position="1302"/>
    </location>
</feature>
<evidence type="ECO:0000259" key="5">
    <source>
        <dbReference type="PROSITE" id="PS51272"/>
    </source>
</evidence>
<evidence type="ECO:0000256" key="1">
    <source>
        <dbReference type="ARBA" id="ARBA00004196"/>
    </source>
</evidence>
<dbReference type="Pfam" id="PF05031">
    <property type="entry name" value="NEAT"/>
    <property type="match status" value="2"/>
</dbReference>
<evidence type="ECO:0000256" key="3">
    <source>
        <dbReference type="ARBA" id="ARBA00022737"/>
    </source>
</evidence>
<evidence type="ECO:0000313" key="6">
    <source>
        <dbReference type="EMBL" id="MDA3731204.1"/>
    </source>
</evidence>
<evidence type="ECO:0000256" key="4">
    <source>
        <dbReference type="SAM" id="SignalP"/>
    </source>
</evidence>
<dbReference type="Pfam" id="PF13573">
    <property type="entry name" value="SprB"/>
    <property type="match status" value="2"/>
</dbReference>
<dbReference type="PANTHER" id="PTHR43308">
    <property type="entry name" value="OUTER MEMBRANE PROTEIN ALPHA-RELATED"/>
    <property type="match status" value="1"/>
</dbReference>
<dbReference type="RefSeq" id="WP_271011624.1">
    <property type="nucleotide sequence ID" value="NZ_JAQIFT010000029.1"/>
</dbReference>
<dbReference type="EMBL" id="JAQIFT010000029">
    <property type="protein sequence ID" value="MDA3731204.1"/>
    <property type="molecule type" value="Genomic_DNA"/>
</dbReference>
<feature type="domain" description="SLH" evidence="5">
    <location>
        <begin position="977"/>
        <end position="1041"/>
    </location>
</feature>
<dbReference type="InterPro" id="IPR006635">
    <property type="entry name" value="NEAT_dom"/>
</dbReference>
<dbReference type="InterPro" id="IPR051465">
    <property type="entry name" value="Cell_Envelope_Struct_Comp"/>
</dbReference>
<comment type="caution">
    <text evidence="6">The sequence shown here is derived from an EMBL/GenBank/DDBJ whole genome shotgun (WGS) entry which is preliminary data.</text>
</comment>
<keyword evidence="7" id="KW-1185">Reference proteome</keyword>
<dbReference type="Pfam" id="PF00395">
    <property type="entry name" value="SLH"/>
    <property type="match status" value="3"/>
</dbReference>
<sequence length="1302" mass="145627">MAKSLRYKLANMALCCTVITGTISQSVTVLANENKIQHETLYTDNDQISTTTGSALEVAQKTTSAALDIQPVAQDPWESIVSSATHKASINILHETQNKSSMSASYFEKSNIPARIENGKVHLTLKVYKDSTFFSNVIKGLNLCNENGCQALELDYLEDNKIRYITTEVILEDIEEDTYIQCKLEIPFMGSMQPKLRIQLTEESKKYFKELLDQERIDPLKMTVTHVDETIYKAEDGRIAIQVVGGSGKYEYTIDGGENWNEESTFENLEPGIYKVGAKDRANLDAEIIYQDITIQARENLVDPWVDIVSSATHTASINVLHETKDENSMAADFFEKGVVPAKIRNGKVYLTLKIDKDGLGFKNVVKGFNILRDGVYEPLEVNYLDNDEIRYITTEVMLEDIQEDTYMQCKLELPFASMQPALRIQLSAESIEYFKPLLGLTKPEGLEVTVTPTNETAYKANDGKIIIEAAGGSGNYEYTIDGGTTWSTESTFENLAPGNYKVGVKDIDKTDLETVYQEVTIEAKGNLVLPKGTYTVDIDVLHETANKPSMAAAFFDQEAIEMVVEDEQVILALNIKKDGMGQTDAIKVIEQKVGEEFVNVPLEHLDDENIRYVIGKINLENVEEAAYVKCHYMTPMGQMAHVLRIRLTDETIQKLKSEIGEVTQSLKMDYTATHETAFGAEDGTITLQVQGGSGAYEYTIDGGANWQAEPTFEGLKPGTYLVGARDQANNNVKTSLEEVVIQGKSQGVIEGLVDGDYSVDIEVLHETNNETSMAAQFFTQTNLPLAIVNGKPYLTIQVKKDGMGMKDVITSLEQKVGGNYQSLHLSHLDDAQKRYITTEVEFESVDDVVYLRCGIAPMLPMKPVLRLRLVESSIKPGAGQIDTSLVANEKTAIQSVVAENGKVTITLTAEDKSLTANDFIGRVYLDGSKEGTLLTLKDFKMEGTQVSFTYDEIEAKDKEQKVQIGITFNQEEISSNVFAIPGLKVEVKLEFEIKEDAQNIRYIKGYEDHTFRPNEKVTKAETIAMLAKFIDAPEKDYQTASIDVLHKDKNEASMAKQFFKTDDIMIEKVDQSYEVHLEIENEGLGFTNIITGVWQQVGKSYEPLVVEKSADLKKAYVVIKTDSLKDPITLKTGIAPMGDMAPELRIVIDQKTLRDSEYRSQYEDIDMWAKEEITLFEQLGLIGEEKATLFNPNAAITRGEFVKIIAQITRLNVEEVEALPFKDIEDSIYKNYIIAATEAGYINGYDDGEFKPEENLTRAQAVKVINKVMGHDQVELEEKENTFKDLSESHWAYEDILKAVE</sequence>
<comment type="subcellular location">
    <subcellularLocation>
        <location evidence="1">Cell envelope</location>
    </subcellularLocation>
</comment>
<reference evidence="6" key="1">
    <citation type="journal article" date="2023" name="Int. J. Syst. Evol. Microbiol.">
        <title>&lt;i&gt;Holtiella tumoricola&lt;/i&gt; gen. nov. sp. nov., isolated from a human clinical sample.</title>
        <authorList>
            <person name="Allen-Vercoe E."/>
            <person name="Daigneault M.C."/>
            <person name="Vancuren S.J."/>
            <person name="Cochrane K."/>
            <person name="O'Neal L.L."/>
            <person name="Sankaranarayanan K."/>
            <person name="Lawson P.A."/>
        </authorList>
    </citation>
    <scope>NUCLEOTIDE SEQUENCE</scope>
    <source>
        <strain evidence="6">CC70A</strain>
    </source>
</reference>